<keyword evidence="3" id="KW-1185">Reference proteome</keyword>
<reference evidence="2 3" key="1">
    <citation type="submission" date="2013-05" db="EMBL/GenBank/DDBJ databases">
        <title>Drechslerella stenobrocha genome reveals carnivorous origination and mechanical trapping mechanism of predatory fungi.</title>
        <authorList>
            <person name="Liu X."/>
            <person name="Zhang W."/>
            <person name="Liu K."/>
        </authorList>
    </citation>
    <scope>NUCLEOTIDE SEQUENCE [LARGE SCALE GENOMIC DNA]</scope>
    <source>
        <strain evidence="2 3">248</strain>
    </source>
</reference>
<dbReference type="Gene3D" id="3.30.710.10">
    <property type="entry name" value="Potassium Channel Kv1.1, Chain A"/>
    <property type="match status" value="1"/>
</dbReference>
<accession>W7HQC9</accession>
<sequence length="259" mass="29914">MQVVANQETPGAMFQPEGYHRITDDFIDFNHHPWRGEITRHFDIDTQFADMWVGTADTDFQLHRVIVCQKSRFFKTQCSPPHNQQNFDFPHLRGPTMMTVIRYIYCGQYEILGHEVEYDTLVFETTMPPEYSTSQKVLDDYKAADLLDIPGMKCAITTKLIEDLMDIKTGTSLIPTPIEFVFRFFALKGADVDQEHMEKAAWILCKVYPREAIYRAMRAVGHAFKDGKFYQALNAFYEGSKTFEDEEGLLVSSEDDGDD</sequence>
<evidence type="ECO:0000313" key="3">
    <source>
        <dbReference type="Proteomes" id="UP000024837"/>
    </source>
</evidence>
<dbReference type="Proteomes" id="UP000024837">
    <property type="component" value="Unassembled WGS sequence"/>
</dbReference>
<gene>
    <name evidence="2" type="ORF">DRE_00768</name>
</gene>
<dbReference type="SUPFAM" id="SSF54695">
    <property type="entry name" value="POZ domain"/>
    <property type="match status" value="1"/>
</dbReference>
<dbReference type="AlphaFoldDB" id="W7HQC9"/>
<evidence type="ECO:0000313" key="2">
    <source>
        <dbReference type="EMBL" id="EWC45369.1"/>
    </source>
</evidence>
<name>W7HQC9_9PEZI</name>
<dbReference type="InterPro" id="IPR011333">
    <property type="entry name" value="SKP1/BTB/POZ_sf"/>
</dbReference>
<dbReference type="EMBL" id="KI966427">
    <property type="protein sequence ID" value="EWC45369.1"/>
    <property type="molecule type" value="Genomic_DNA"/>
</dbReference>
<dbReference type="Pfam" id="PF00651">
    <property type="entry name" value="BTB"/>
    <property type="match status" value="1"/>
</dbReference>
<feature type="domain" description="BTB" evidence="1">
    <location>
        <begin position="49"/>
        <end position="113"/>
    </location>
</feature>
<dbReference type="HOGENOM" id="CLU_1073733_0_0_1"/>
<protein>
    <recommendedName>
        <fullName evidence="1">BTB domain-containing protein</fullName>
    </recommendedName>
</protein>
<dbReference type="PROSITE" id="PS50097">
    <property type="entry name" value="BTB"/>
    <property type="match status" value="1"/>
</dbReference>
<proteinExistence type="predicted"/>
<organism evidence="2 3">
    <name type="scientific">Drechslerella stenobrocha 248</name>
    <dbReference type="NCBI Taxonomy" id="1043628"/>
    <lineage>
        <taxon>Eukaryota</taxon>
        <taxon>Fungi</taxon>
        <taxon>Dikarya</taxon>
        <taxon>Ascomycota</taxon>
        <taxon>Pezizomycotina</taxon>
        <taxon>Orbiliomycetes</taxon>
        <taxon>Orbiliales</taxon>
        <taxon>Orbiliaceae</taxon>
        <taxon>Drechslerella</taxon>
    </lineage>
</organism>
<dbReference type="OrthoDB" id="6359816at2759"/>
<dbReference type="CDD" id="cd18186">
    <property type="entry name" value="BTB_POZ_ZBTB_KLHL-like"/>
    <property type="match status" value="1"/>
</dbReference>
<evidence type="ECO:0000259" key="1">
    <source>
        <dbReference type="PROSITE" id="PS50097"/>
    </source>
</evidence>
<dbReference type="InterPro" id="IPR000210">
    <property type="entry name" value="BTB/POZ_dom"/>
</dbReference>